<keyword evidence="2" id="KW-0663">Pyridoxal phosphate</keyword>
<proteinExistence type="predicted"/>
<dbReference type="InterPro" id="IPR000821">
    <property type="entry name" value="Ala_racemase"/>
</dbReference>
<organism evidence="6 7">
    <name type="scientific">Kroppenstedtia sanguinis</name>
    <dbReference type="NCBI Taxonomy" id="1380684"/>
    <lineage>
        <taxon>Bacteria</taxon>
        <taxon>Bacillati</taxon>
        <taxon>Bacillota</taxon>
        <taxon>Bacilli</taxon>
        <taxon>Bacillales</taxon>
        <taxon>Thermoactinomycetaceae</taxon>
        <taxon>Kroppenstedtia</taxon>
    </lineage>
</organism>
<dbReference type="InterPro" id="IPR001608">
    <property type="entry name" value="Ala_racemase_N"/>
</dbReference>
<evidence type="ECO:0000256" key="1">
    <source>
        <dbReference type="ARBA" id="ARBA00001933"/>
    </source>
</evidence>
<reference evidence="7" key="1">
    <citation type="journal article" date="2019" name="Int. J. Syst. Evol. Microbiol.">
        <title>The Global Catalogue of Microorganisms (GCM) 10K type strain sequencing project: providing services to taxonomists for standard genome sequencing and annotation.</title>
        <authorList>
            <consortium name="The Broad Institute Genomics Platform"/>
            <consortium name="The Broad Institute Genome Sequencing Center for Infectious Disease"/>
            <person name="Wu L."/>
            <person name="Ma J."/>
        </authorList>
    </citation>
    <scope>NUCLEOTIDE SEQUENCE [LARGE SCALE GENOMIC DNA]</scope>
    <source>
        <strain evidence="7">S1</strain>
    </source>
</reference>
<evidence type="ECO:0000256" key="3">
    <source>
        <dbReference type="ARBA" id="ARBA00023235"/>
    </source>
</evidence>
<evidence type="ECO:0000259" key="5">
    <source>
        <dbReference type="Pfam" id="PF01168"/>
    </source>
</evidence>
<evidence type="ECO:0000313" key="6">
    <source>
        <dbReference type="EMBL" id="MFD1426402.1"/>
    </source>
</evidence>
<dbReference type="RefSeq" id="WP_380163465.1">
    <property type="nucleotide sequence ID" value="NZ_JBHTNU010000004.1"/>
</dbReference>
<dbReference type="EMBL" id="JBHTNU010000004">
    <property type="protein sequence ID" value="MFD1426402.1"/>
    <property type="molecule type" value="Genomic_DNA"/>
</dbReference>
<dbReference type="InterPro" id="IPR009006">
    <property type="entry name" value="Ala_racemase/Decarboxylase_C"/>
</dbReference>
<comment type="cofactor">
    <cofactor evidence="1">
        <name>pyridoxal 5'-phosphate</name>
        <dbReference type="ChEBI" id="CHEBI:597326"/>
    </cofactor>
</comment>
<dbReference type="PANTHER" id="PTHR30511">
    <property type="entry name" value="ALANINE RACEMASE"/>
    <property type="match status" value="1"/>
</dbReference>
<dbReference type="Gene3D" id="3.20.20.10">
    <property type="entry name" value="Alanine racemase"/>
    <property type="match status" value="1"/>
</dbReference>
<keyword evidence="7" id="KW-1185">Reference proteome</keyword>
<evidence type="ECO:0000256" key="2">
    <source>
        <dbReference type="ARBA" id="ARBA00022898"/>
    </source>
</evidence>
<feature type="region of interest" description="Disordered" evidence="4">
    <location>
        <begin position="365"/>
        <end position="391"/>
    </location>
</feature>
<gene>
    <name evidence="6" type="ORF">ACFQ4Y_05555</name>
</gene>
<dbReference type="PANTHER" id="PTHR30511:SF0">
    <property type="entry name" value="ALANINE RACEMASE, CATABOLIC-RELATED"/>
    <property type="match status" value="1"/>
</dbReference>
<comment type="caution">
    <text evidence="6">The sequence shown here is derived from an EMBL/GenBank/DDBJ whole genome shotgun (WGS) entry which is preliminary data.</text>
</comment>
<evidence type="ECO:0000313" key="7">
    <source>
        <dbReference type="Proteomes" id="UP001597282"/>
    </source>
</evidence>
<dbReference type="SUPFAM" id="SSF51419">
    <property type="entry name" value="PLP-binding barrel"/>
    <property type="match status" value="1"/>
</dbReference>
<accession>A0ABW4C6Q3</accession>
<sequence length="391" mass="44571">MSLTLYLDRRDWFQHMEQMEKLYPGCVPVIKGNGYGFGNEVLADAARKFGKREIAVGTVEEARQLQATHPFEQVIVLTPVMSELREADLVSERVYTVGSRDHLQFLVTAIDGLLSRGERMEEPFRLKLLLKGQSPMKRYGFSLEDAGLLPEWIQKAETDRIKLEIEGLSIHFPKEKTTSQVKEKCVEDWLETMKRVGLPPRRMYVSHLSSEQYQELAEKWPEVGFAMRLGTDLWLADKSFIETKSTVLDVQPISKGERFGYKQQRARKNGHLVFLAGGTANGVGLEAPTFSRGLKDWLKLTAFWVLGLFNRHLSPFTYRGKRLWFAEPPHMQTSVLLFPAGSPLPEVGEELPVQLRMTTASFDRRVETGEARETMDTSENEEKGNPVHLAL</sequence>
<dbReference type="InterPro" id="IPR029066">
    <property type="entry name" value="PLP-binding_barrel"/>
</dbReference>
<feature type="domain" description="Alanine racemase N-terminal" evidence="5">
    <location>
        <begin position="17"/>
        <end position="216"/>
    </location>
</feature>
<dbReference type="GO" id="GO:0008784">
    <property type="term" value="F:alanine racemase activity"/>
    <property type="evidence" value="ECO:0007669"/>
    <property type="project" value="UniProtKB-EC"/>
</dbReference>
<protein>
    <submittedName>
        <fullName evidence="6">Alanine racemase</fullName>
        <ecNumber evidence="6">5.1.1.1</ecNumber>
    </submittedName>
</protein>
<dbReference type="Proteomes" id="UP001597282">
    <property type="component" value="Unassembled WGS sequence"/>
</dbReference>
<name>A0ABW4C6Q3_9BACL</name>
<feature type="compositionally biased region" description="Basic and acidic residues" evidence="4">
    <location>
        <begin position="365"/>
        <end position="385"/>
    </location>
</feature>
<dbReference type="EC" id="5.1.1.1" evidence="6"/>
<dbReference type="Pfam" id="PF01168">
    <property type="entry name" value="Ala_racemase_N"/>
    <property type="match status" value="1"/>
</dbReference>
<keyword evidence="3 6" id="KW-0413">Isomerase</keyword>
<evidence type="ECO:0000256" key="4">
    <source>
        <dbReference type="SAM" id="MobiDB-lite"/>
    </source>
</evidence>
<dbReference type="Gene3D" id="2.40.37.10">
    <property type="entry name" value="Lyase, Ornithine Decarboxylase, Chain A, domain 1"/>
    <property type="match status" value="1"/>
</dbReference>